<evidence type="ECO:0000313" key="7">
    <source>
        <dbReference type="Proteomes" id="UP000586722"/>
    </source>
</evidence>
<organism evidence="6 7">
    <name type="scientific">Pannonibacter tanglangensis</name>
    <dbReference type="NCBI Taxonomy" id="2750084"/>
    <lineage>
        <taxon>Bacteria</taxon>
        <taxon>Pseudomonadati</taxon>
        <taxon>Pseudomonadota</taxon>
        <taxon>Alphaproteobacteria</taxon>
        <taxon>Hyphomicrobiales</taxon>
        <taxon>Stappiaceae</taxon>
        <taxon>Pannonibacter</taxon>
    </lineage>
</organism>
<evidence type="ECO:0000256" key="3">
    <source>
        <dbReference type="ARBA" id="ARBA00022989"/>
    </source>
</evidence>
<evidence type="ECO:0000256" key="5">
    <source>
        <dbReference type="SAM" id="Phobius"/>
    </source>
</evidence>
<evidence type="ECO:0008006" key="8">
    <source>
        <dbReference type="Google" id="ProtNLM"/>
    </source>
</evidence>
<keyword evidence="2 5" id="KW-0812">Transmembrane</keyword>
<evidence type="ECO:0000256" key="1">
    <source>
        <dbReference type="ARBA" id="ARBA00004370"/>
    </source>
</evidence>
<dbReference type="Proteomes" id="UP000586722">
    <property type="component" value="Unassembled WGS sequence"/>
</dbReference>
<dbReference type="GO" id="GO:0016020">
    <property type="term" value="C:membrane"/>
    <property type="evidence" value="ECO:0007669"/>
    <property type="project" value="UniProtKB-SubCell"/>
</dbReference>
<name>A0A7X5JAL6_9HYPH</name>
<evidence type="ECO:0000313" key="6">
    <source>
        <dbReference type="EMBL" id="NBN79545.1"/>
    </source>
</evidence>
<keyword evidence="3 5" id="KW-1133">Transmembrane helix</keyword>
<dbReference type="PANTHER" id="PTHR35371:SF1">
    <property type="entry name" value="BLR7753 PROTEIN"/>
    <property type="match status" value="1"/>
</dbReference>
<dbReference type="AlphaFoldDB" id="A0A7X5JAL6"/>
<keyword evidence="4 5" id="KW-0472">Membrane</keyword>
<feature type="transmembrane region" description="Helical" evidence="5">
    <location>
        <begin position="81"/>
        <end position="98"/>
    </location>
</feature>
<keyword evidence="7" id="KW-1185">Reference proteome</keyword>
<accession>A0A7X5JAL6</accession>
<dbReference type="InterPro" id="IPR001129">
    <property type="entry name" value="Membr-assoc_MAPEG"/>
</dbReference>
<dbReference type="InterPro" id="IPR023352">
    <property type="entry name" value="MAPEG-like_dom_sf"/>
</dbReference>
<sequence>MSIALWCVLAAAFLPMVAVLPAKMMKGFDNARPRDPAFFAEGFRARAQWAQANGFEAFPLFAVAVIVGIGKGGDQAWIDQLAVLFILMRLIYTVCYWTDRATQRSLAWTVATGASVAIFTSPLWS</sequence>
<dbReference type="EMBL" id="JAABLQ010000001">
    <property type="protein sequence ID" value="NBN79545.1"/>
    <property type="molecule type" value="Genomic_DNA"/>
</dbReference>
<reference evidence="7" key="1">
    <citation type="submission" date="2020-01" db="EMBL/GenBank/DDBJ databases">
        <authorList>
            <person name="Fang Y."/>
            <person name="Sun R."/>
            <person name="Nie L."/>
            <person name="He J."/>
            <person name="Hao L."/>
            <person name="Wang L."/>
            <person name="Su S."/>
            <person name="Lv E."/>
            <person name="Zhang Z."/>
            <person name="Xie R."/>
            <person name="Liu H."/>
        </authorList>
    </citation>
    <scope>NUCLEOTIDE SEQUENCE [LARGE SCALE GENOMIC DNA]</scope>
    <source>
        <strain evidence="7">XCT-53</strain>
    </source>
</reference>
<dbReference type="RefSeq" id="WP_161709054.1">
    <property type="nucleotide sequence ID" value="NZ_JAABLQ010000001.1"/>
</dbReference>
<gene>
    <name evidence="6" type="ORF">GWI72_14810</name>
</gene>
<feature type="transmembrane region" description="Helical" evidence="5">
    <location>
        <begin position="105"/>
        <end position="124"/>
    </location>
</feature>
<evidence type="ECO:0000256" key="4">
    <source>
        <dbReference type="ARBA" id="ARBA00023136"/>
    </source>
</evidence>
<protein>
    <recommendedName>
        <fullName evidence="8">MAPEG family protein</fullName>
    </recommendedName>
</protein>
<proteinExistence type="predicted"/>
<comment type="subcellular location">
    <subcellularLocation>
        <location evidence="1">Membrane</location>
    </subcellularLocation>
</comment>
<evidence type="ECO:0000256" key="2">
    <source>
        <dbReference type="ARBA" id="ARBA00022692"/>
    </source>
</evidence>
<dbReference type="PANTHER" id="PTHR35371">
    <property type="entry name" value="INNER MEMBRANE PROTEIN"/>
    <property type="match status" value="1"/>
</dbReference>
<comment type="caution">
    <text evidence="6">The sequence shown here is derived from an EMBL/GenBank/DDBJ whole genome shotgun (WGS) entry which is preliminary data.</text>
</comment>
<dbReference type="Pfam" id="PF01124">
    <property type="entry name" value="MAPEG"/>
    <property type="match status" value="1"/>
</dbReference>
<dbReference type="Gene3D" id="1.20.120.550">
    <property type="entry name" value="Membrane associated eicosanoid/glutathione metabolism-like domain"/>
    <property type="match status" value="1"/>
</dbReference>
<dbReference type="SUPFAM" id="SSF161084">
    <property type="entry name" value="MAPEG domain-like"/>
    <property type="match status" value="1"/>
</dbReference>